<reference evidence="1 2" key="1">
    <citation type="submission" date="2015-01" db="EMBL/GenBank/DDBJ databases">
        <authorList>
            <person name="Aslett A.Martin."/>
            <person name="De Silva Nishadi"/>
        </authorList>
    </citation>
    <scope>NUCLEOTIDE SEQUENCE [LARGE SCALE GENOMIC DNA]</scope>
    <source>
        <strain evidence="1 2">R28058</strain>
    </source>
</reference>
<name>A0A0C7QMI0_PARSO</name>
<proteinExistence type="predicted"/>
<dbReference type="AlphaFoldDB" id="A0A0C7QMI0"/>
<accession>A0A0C7QMI0</accession>
<dbReference type="Proteomes" id="UP000049127">
    <property type="component" value="Unassembled WGS sequence"/>
</dbReference>
<dbReference type="EMBL" id="CEKZ01000001">
    <property type="protein sequence ID" value="CEQ02042.1"/>
    <property type="molecule type" value="Genomic_DNA"/>
</dbReference>
<organism evidence="1 2">
    <name type="scientific">Paraclostridium sordellii</name>
    <name type="common">Clostridium sordellii</name>
    <dbReference type="NCBI Taxonomy" id="1505"/>
    <lineage>
        <taxon>Bacteria</taxon>
        <taxon>Bacillati</taxon>
        <taxon>Bacillota</taxon>
        <taxon>Clostridia</taxon>
        <taxon>Peptostreptococcales</taxon>
        <taxon>Peptostreptococcaceae</taxon>
        <taxon>Paraclostridium</taxon>
    </lineage>
</organism>
<evidence type="ECO:0000313" key="2">
    <source>
        <dbReference type="Proteomes" id="UP000049127"/>
    </source>
</evidence>
<evidence type="ECO:0000313" key="1">
    <source>
        <dbReference type="EMBL" id="CEQ02042.1"/>
    </source>
</evidence>
<gene>
    <name evidence="1" type="ORF">R28058_33971</name>
</gene>
<sequence length="106" mass="12302">MSITESVIEFIEMVNRICQEQGLDIKEIIDKKDEFYEVFKEAGRRFDDINKQIDDSCSCKKCKKHETNIKDVEVLCNRKKADWEGKGNLIKDGVVIGLEMALTMLR</sequence>
<dbReference type="RefSeq" id="WP_055341083.1">
    <property type="nucleotide sequence ID" value="NZ_CEKZ01000001.1"/>
</dbReference>
<protein>
    <submittedName>
        <fullName evidence="1">Uncharacterized protein</fullName>
    </submittedName>
</protein>